<feature type="signal peptide" evidence="2">
    <location>
        <begin position="1"/>
        <end position="22"/>
    </location>
</feature>
<dbReference type="RefSeq" id="WP_135871550.1">
    <property type="nucleotide sequence ID" value="NZ_SRSC01000003.1"/>
</dbReference>
<proteinExistence type="predicted"/>
<organism evidence="4 5">
    <name type="scientific">Geomonas terrae</name>
    <dbReference type="NCBI Taxonomy" id="2562681"/>
    <lineage>
        <taxon>Bacteria</taxon>
        <taxon>Pseudomonadati</taxon>
        <taxon>Thermodesulfobacteriota</taxon>
        <taxon>Desulfuromonadia</taxon>
        <taxon>Geobacterales</taxon>
        <taxon>Geobacteraceae</taxon>
        <taxon>Geomonas</taxon>
    </lineage>
</organism>
<accession>A0A4S1CE61</accession>
<reference evidence="4 5" key="1">
    <citation type="submission" date="2019-04" db="EMBL/GenBank/DDBJ databases">
        <title>Geobacter oryzae sp. nov., ferric-reducing bacteria isolated from paddy soil.</title>
        <authorList>
            <person name="Xu Z."/>
            <person name="Masuda Y."/>
            <person name="Itoh H."/>
            <person name="Senoo K."/>
        </authorList>
    </citation>
    <scope>NUCLEOTIDE SEQUENCE [LARGE SCALE GENOMIC DNA]</scope>
    <source>
        <strain evidence="4 5">Red111</strain>
    </source>
</reference>
<protein>
    <submittedName>
        <fullName evidence="4">Porin family protein</fullName>
    </submittedName>
</protein>
<comment type="caution">
    <text evidence="4">The sequence shown here is derived from an EMBL/GenBank/DDBJ whole genome shotgun (WGS) entry which is preliminary data.</text>
</comment>
<feature type="chain" id="PRO_5020930338" evidence="2">
    <location>
        <begin position="23"/>
        <end position="217"/>
    </location>
</feature>
<dbReference type="Pfam" id="PF13505">
    <property type="entry name" value="OMP_b-brl"/>
    <property type="match status" value="1"/>
</dbReference>
<evidence type="ECO:0000313" key="5">
    <source>
        <dbReference type="Proteomes" id="UP000306416"/>
    </source>
</evidence>
<dbReference type="InterPro" id="IPR011250">
    <property type="entry name" value="OMP/PagP_B-barrel"/>
</dbReference>
<sequence>MKKTTLAILVAASLALPAMASAAPFRQGPYIGGFVGVTIPDKTDATSYSGGSVFNDRISFQPGVNVGGVMGYDFGGVRFEGEISYKDIQFDTVTDNLGGRYNIVDGSIDTTAFMANVFFDLHNQTPITPYIGGGVGFAALHLNDTHGFDSNGAELSYLSDDDVVFAYQVGGGLEIPLNRQLSLDLAYRYFGTTEANFFDTKMELTTHNATVGLRLKF</sequence>
<dbReference type="Gene3D" id="2.40.160.20">
    <property type="match status" value="1"/>
</dbReference>
<dbReference type="SUPFAM" id="SSF56925">
    <property type="entry name" value="OMPA-like"/>
    <property type="match status" value="1"/>
</dbReference>
<gene>
    <name evidence="4" type="ORF">E4633_15555</name>
</gene>
<keyword evidence="1 2" id="KW-0732">Signal</keyword>
<dbReference type="Proteomes" id="UP000306416">
    <property type="component" value="Unassembled WGS sequence"/>
</dbReference>
<evidence type="ECO:0000259" key="3">
    <source>
        <dbReference type="Pfam" id="PF13505"/>
    </source>
</evidence>
<dbReference type="EMBL" id="SRSC01000003">
    <property type="protein sequence ID" value="TGU71717.1"/>
    <property type="molecule type" value="Genomic_DNA"/>
</dbReference>
<dbReference type="InterPro" id="IPR027385">
    <property type="entry name" value="Beta-barrel_OMP"/>
</dbReference>
<evidence type="ECO:0000256" key="1">
    <source>
        <dbReference type="ARBA" id="ARBA00022729"/>
    </source>
</evidence>
<feature type="domain" description="Outer membrane protein beta-barrel" evidence="3">
    <location>
        <begin position="9"/>
        <end position="217"/>
    </location>
</feature>
<dbReference type="AlphaFoldDB" id="A0A4S1CE61"/>
<keyword evidence="5" id="KW-1185">Reference proteome</keyword>
<name>A0A4S1CE61_9BACT</name>
<evidence type="ECO:0000313" key="4">
    <source>
        <dbReference type="EMBL" id="TGU71717.1"/>
    </source>
</evidence>
<evidence type="ECO:0000256" key="2">
    <source>
        <dbReference type="SAM" id="SignalP"/>
    </source>
</evidence>